<evidence type="ECO:0000256" key="1">
    <source>
        <dbReference type="ARBA" id="ARBA00009005"/>
    </source>
</evidence>
<comment type="similarity">
    <text evidence="1">Belongs to the peptidase C14B family.</text>
</comment>
<dbReference type="PANTHER" id="PTHR48104:SF30">
    <property type="entry name" value="METACASPASE-1"/>
    <property type="match status" value="1"/>
</dbReference>
<evidence type="ECO:0000313" key="4">
    <source>
        <dbReference type="EMBL" id="CEL63981.1"/>
    </source>
</evidence>
<feature type="region of interest" description="Disordered" evidence="2">
    <location>
        <begin position="1"/>
        <end position="40"/>
    </location>
</feature>
<dbReference type="Gene3D" id="3.40.50.1460">
    <property type="match status" value="1"/>
</dbReference>
<dbReference type="GO" id="GO:0006508">
    <property type="term" value="P:proteolysis"/>
    <property type="evidence" value="ECO:0007669"/>
    <property type="project" value="InterPro"/>
</dbReference>
<evidence type="ECO:0000313" key="5">
    <source>
        <dbReference type="Proteomes" id="UP000059188"/>
    </source>
</evidence>
<gene>
    <name evidence="4" type="ORF">RSOLAG1IB_10964</name>
</gene>
<feature type="compositionally biased region" description="Polar residues" evidence="2">
    <location>
        <begin position="11"/>
        <end position="31"/>
    </location>
</feature>
<sequence>MLSLKPAPDSDPTSDTRGSSNQAVTQGQRPSTPEIAAAQAVQADLKKQRDIIKGYMQASGPLREAQVQAQSEEPTFRALIIAPQYRVHLTAHKIDPLNSTLYDVVRIHRMLINYGYKASDIRILAEGLGMDVLPTRQNILKHLEWLVKARKQDHRFLHFSGHGTYFDATAEDGKQAASIENPGEAVRSGDLERDARRRRSDYTQAKVLDATKLEMKYYKEAIIASYDFSDNDELESFAVFDKELNAKISMLPEGCKFTCVFDCCHSGRMLNCNLKLDGGGFRGAWFSAKQTDSDETSGTRGIMDAVVAKGNELVEAVRESKNWSFGAAFSSAPRIELSDGLPEEERNKDGIKADVIFWSACHQRQPAKNAFKSGLFTDMFTRKVEEQLASPVTVDELWKNINDGIKGLALTGEEYFLQYAQVWTSLGTQSEEQALAKLKHTFTL</sequence>
<feature type="domain" description="Peptidase C14 caspase" evidence="3">
    <location>
        <begin position="77"/>
        <end position="172"/>
    </location>
</feature>
<dbReference type="InterPro" id="IPR011600">
    <property type="entry name" value="Pept_C14_caspase"/>
</dbReference>
<dbReference type="Proteomes" id="UP000059188">
    <property type="component" value="Unassembled WGS sequence"/>
</dbReference>
<evidence type="ECO:0000259" key="3">
    <source>
        <dbReference type="Pfam" id="PF00656"/>
    </source>
</evidence>
<dbReference type="Pfam" id="PF00656">
    <property type="entry name" value="Peptidase_C14"/>
    <property type="match status" value="1"/>
</dbReference>
<dbReference type="GO" id="GO:0005737">
    <property type="term" value="C:cytoplasm"/>
    <property type="evidence" value="ECO:0007669"/>
    <property type="project" value="TreeGrafter"/>
</dbReference>
<dbReference type="OrthoDB" id="3223806at2759"/>
<proteinExistence type="inferred from homology"/>
<protein>
    <submittedName>
        <fullName evidence="4">Metacaspase-1</fullName>
    </submittedName>
</protein>
<dbReference type="EMBL" id="LN679191">
    <property type="protein sequence ID" value="CEL63981.1"/>
    <property type="molecule type" value="Genomic_DNA"/>
</dbReference>
<organism evidence="4 5">
    <name type="scientific">Thanatephorus cucumeris (strain AG1-IB / isolate 7/3/14)</name>
    <name type="common">Lettuce bottom rot fungus</name>
    <name type="synonym">Rhizoctonia solani</name>
    <dbReference type="NCBI Taxonomy" id="1108050"/>
    <lineage>
        <taxon>Eukaryota</taxon>
        <taxon>Fungi</taxon>
        <taxon>Dikarya</taxon>
        <taxon>Basidiomycota</taxon>
        <taxon>Agaricomycotina</taxon>
        <taxon>Agaricomycetes</taxon>
        <taxon>Cantharellales</taxon>
        <taxon>Ceratobasidiaceae</taxon>
        <taxon>Rhizoctonia</taxon>
        <taxon>Rhizoctonia solani AG-1</taxon>
    </lineage>
</organism>
<reference evidence="4 5" key="1">
    <citation type="submission" date="2014-11" db="EMBL/GenBank/DDBJ databases">
        <authorList>
            <person name="Wibberg Daniel"/>
        </authorList>
    </citation>
    <scope>NUCLEOTIDE SEQUENCE [LARGE SCALE GENOMIC DNA]</scope>
    <source>
        <strain evidence="4">Rhizoctonia solani AG1-IB 7/3/14</strain>
    </source>
</reference>
<evidence type="ECO:0000256" key="2">
    <source>
        <dbReference type="SAM" id="MobiDB-lite"/>
    </source>
</evidence>
<dbReference type="PANTHER" id="PTHR48104">
    <property type="entry name" value="METACASPASE-4"/>
    <property type="match status" value="1"/>
</dbReference>
<dbReference type="GO" id="GO:0004197">
    <property type="term" value="F:cysteine-type endopeptidase activity"/>
    <property type="evidence" value="ECO:0007669"/>
    <property type="project" value="InterPro"/>
</dbReference>
<dbReference type="InterPro" id="IPR050452">
    <property type="entry name" value="Metacaspase"/>
</dbReference>
<dbReference type="AlphaFoldDB" id="A0A0B7G1A6"/>
<name>A0A0B7G1A6_THACB</name>
<keyword evidence="5" id="KW-1185">Reference proteome</keyword>
<accession>A0A0B7G1A6</accession>